<comment type="caution">
    <text evidence="2">The sequence shown here is derived from an EMBL/GenBank/DDBJ whole genome shotgun (WGS) entry which is preliminary data.</text>
</comment>
<dbReference type="CDD" id="cd16328">
    <property type="entry name" value="RseA_N"/>
    <property type="match status" value="1"/>
</dbReference>
<reference evidence="2 3" key="1">
    <citation type="submission" date="2020-08" db="EMBL/GenBank/DDBJ databases">
        <title>Oceanospirillum sp. nov. isolated from marine sediment.</title>
        <authorList>
            <person name="Ji X."/>
        </authorList>
    </citation>
    <scope>NUCLEOTIDE SEQUENCE [LARGE SCALE GENOMIC DNA]</scope>
    <source>
        <strain evidence="2 3">D5</strain>
    </source>
</reference>
<gene>
    <name evidence="2" type="ORF">H4O21_02265</name>
</gene>
<evidence type="ECO:0000313" key="3">
    <source>
        <dbReference type="Proteomes" id="UP000565262"/>
    </source>
</evidence>
<organism evidence="2 3">
    <name type="scientific">Oceanospirillum sediminis</name>
    <dbReference type="NCBI Taxonomy" id="2760088"/>
    <lineage>
        <taxon>Bacteria</taxon>
        <taxon>Pseudomonadati</taxon>
        <taxon>Pseudomonadota</taxon>
        <taxon>Gammaproteobacteria</taxon>
        <taxon>Oceanospirillales</taxon>
        <taxon>Oceanospirillaceae</taxon>
        <taxon>Oceanospirillum</taxon>
    </lineage>
</organism>
<proteinExistence type="predicted"/>
<dbReference type="GO" id="GO:0016989">
    <property type="term" value="F:sigma factor antagonist activity"/>
    <property type="evidence" value="ECO:0007669"/>
    <property type="project" value="InterPro"/>
</dbReference>
<dbReference type="InterPro" id="IPR052383">
    <property type="entry name" value="Anti-sigma-E_RseA-like"/>
</dbReference>
<accession>A0A839IJB2</accession>
<evidence type="ECO:0000259" key="1">
    <source>
        <dbReference type="Pfam" id="PF03872"/>
    </source>
</evidence>
<dbReference type="Gene3D" id="1.10.10.880">
    <property type="entry name" value="Anti sigma-E protein RseA, N-terminal domain"/>
    <property type="match status" value="1"/>
</dbReference>
<dbReference type="InterPro" id="IPR005572">
    <property type="entry name" value="Anti-sigma_E_RseA_N"/>
</dbReference>
<dbReference type="SUPFAM" id="SSF89069">
    <property type="entry name" value="N-terminal, cytoplasmic domain of anti-sigmaE factor RseA"/>
    <property type="match status" value="1"/>
</dbReference>
<protein>
    <submittedName>
        <fullName evidence="2">Sigma-E factor negative regulatory protein</fullName>
    </submittedName>
</protein>
<evidence type="ECO:0000313" key="2">
    <source>
        <dbReference type="EMBL" id="MBB1485433.1"/>
    </source>
</evidence>
<keyword evidence="3" id="KW-1185">Reference proteome</keyword>
<sequence length="213" mass="23449">MSDQIRQSLSHLMDNEADELELRRVLKACDEQDELADCWHRYHLMRSVMHKELEQPELFDLSDRITEAIDNEPAPGIDRIPDEGNILPVSRWKQAGSWLGKGAIAASVAAAVVVLMPGNETSPSVIAEQVISPQVLQQTLPVRGLQQSPIGIQRVSAGGSDSNYILADNQKLKQEELIRGYLMQHSEYVAANGSHGMMPMARVAGYQAAGDAH</sequence>
<dbReference type="RefSeq" id="WP_182807214.1">
    <property type="nucleotide sequence ID" value="NZ_JACJFM010000002.1"/>
</dbReference>
<name>A0A839IJB2_9GAMM</name>
<feature type="domain" description="Anti sigma-E protein RseA N-terminal" evidence="1">
    <location>
        <begin position="7"/>
        <end position="75"/>
    </location>
</feature>
<dbReference type="AlphaFoldDB" id="A0A839IJB2"/>
<dbReference type="InterPro" id="IPR036147">
    <property type="entry name" value="Anti-sigma_E_RseA_N_sf"/>
</dbReference>
<dbReference type="PANTHER" id="PTHR38104:SF1">
    <property type="entry name" value="ANTI-SIGMA-E FACTOR RSEA"/>
    <property type="match status" value="1"/>
</dbReference>
<dbReference type="Pfam" id="PF03872">
    <property type="entry name" value="RseA_N"/>
    <property type="match status" value="1"/>
</dbReference>
<dbReference type="EMBL" id="JACJFM010000002">
    <property type="protein sequence ID" value="MBB1485433.1"/>
    <property type="molecule type" value="Genomic_DNA"/>
</dbReference>
<dbReference type="PANTHER" id="PTHR38104">
    <property type="match status" value="1"/>
</dbReference>
<dbReference type="Proteomes" id="UP000565262">
    <property type="component" value="Unassembled WGS sequence"/>
</dbReference>